<sequence>AYELAARGLGHWVKSHFIPTQYDDNGNSHPVRRSLSEAGDFEARGLEAEALQRSLEDELDARGLGHWVKTHMDYGTLVDGQKGPKNPDAKWRRSVDADSHSLGDVEARGVGKYIGKKVVAKLKYELPFRGVYPSRRSDEGEPAGELEERGTVGKKIGKAVVANLKVVLPKHGIYPSRRSDEDELAARNLIDVDMAPTSVMYSRDADLLGARGFRDIFHHDEELETIGEPHGQVQQIQRDDLEVRKLGAKLSNLIKGKGKGKKDKSSDGGSAYRAGSADAAPQDIGPIRRDADAELLERGVNKKTMAGSVFGHKTK</sequence>
<reference evidence="2 3" key="1">
    <citation type="journal article" date="2018" name="Mol. Biol. Evol.">
        <title>Broad Genomic Sampling Reveals a Smut Pathogenic Ancestry of the Fungal Clade Ustilaginomycotina.</title>
        <authorList>
            <person name="Kijpornyongpan T."/>
            <person name="Mondo S.J."/>
            <person name="Barry K."/>
            <person name="Sandor L."/>
            <person name="Lee J."/>
            <person name="Lipzen A."/>
            <person name="Pangilinan J."/>
            <person name="LaButti K."/>
            <person name="Hainaut M."/>
            <person name="Henrissat B."/>
            <person name="Grigoriev I.V."/>
            <person name="Spatafora J.W."/>
            <person name="Aime M.C."/>
        </authorList>
    </citation>
    <scope>NUCLEOTIDE SEQUENCE [LARGE SCALE GENOMIC DNA]</scope>
    <source>
        <strain evidence="2 3">MCA 4186</strain>
    </source>
</reference>
<accession>A0A316ZE07</accession>
<evidence type="ECO:0000313" key="2">
    <source>
        <dbReference type="EMBL" id="PWN98473.1"/>
    </source>
</evidence>
<name>A0A316ZE07_9BASI</name>
<dbReference type="Proteomes" id="UP000245946">
    <property type="component" value="Unassembled WGS sequence"/>
</dbReference>
<feature type="region of interest" description="Disordered" evidence="1">
    <location>
        <begin position="255"/>
        <end position="290"/>
    </location>
</feature>
<dbReference type="RefSeq" id="XP_025598752.1">
    <property type="nucleotide sequence ID" value="XM_025744092.1"/>
</dbReference>
<dbReference type="AlphaFoldDB" id="A0A316ZE07"/>
<dbReference type="GeneID" id="37271636"/>
<protein>
    <submittedName>
        <fullName evidence="2">Uncharacterized protein</fullName>
    </submittedName>
</protein>
<evidence type="ECO:0000256" key="1">
    <source>
        <dbReference type="SAM" id="MobiDB-lite"/>
    </source>
</evidence>
<gene>
    <name evidence="2" type="ORF">FA09DRAFT_338338</name>
</gene>
<keyword evidence="3" id="KW-1185">Reference proteome</keyword>
<dbReference type="EMBL" id="KZ819291">
    <property type="protein sequence ID" value="PWN98473.1"/>
    <property type="molecule type" value="Genomic_DNA"/>
</dbReference>
<evidence type="ECO:0000313" key="3">
    <source>
        <dbReference type="Proteomes" id="UP000245946"/>
    </source>
</evidence>
<feature type="non-terminal residue" evidence="2">
    <location>
        <position position="1"/>
    </location>
</feature>
<organism evidence="2 3">
    <name type="scientific">Tilletiopsis washingtonensis</name>
    <dbReference type="NCBI Taxonomy" id="58919"/>
    <lineage>
        <taxon>Eukaryota</taxon>
        <taxon>Fungi</taxon>
        <taxon>Dikarya</taxon>
        <taxon>Basidiomycota</taxon>
        <taxon>Ustilaginomycotina</taxon>
        <taxon>Exobasidiomycetes</taxon>
        <taxon>Entylomatales</taxon>
        <taxon>Entylomatales incertae sedis</taxon>
        <taxon>Tilletiopsis</taxon>
    </lineage>
</organism>
<proteinExistence type="predicted"/>